<dbReference type="SMART" id="SM00398">
    <property type="entry name" value="HMG"/>
    <property type="match status" value="2"/>
</dbReference>
<proteinExistence type="predicted"/>
<sequence>MAGFGRLVSPGSCTNLLNSRCLSMNSYQFISSKTKKFVEDSLFPNKPKRPLTPFFRYMKEIRPRVVSEYPGHKSNEIVKLISQRWASEDPGYKFKLNKEYDIEYKEYMNKIVEYEKTITPEQREHYIMTKKNLNKKKDKQATQLPGKPKKPPSAFILYMLHVKSTQQSTVNNREFLKMLSIQWKTLNEQDKKQFVDQAASLMEQYNKDKIEWEQKMMKETYQNMSSFSQTFENPSQREEIK</sequence>
<protein>
    <submittedName>
        <fullName evidence="5">Transcription factor A, mitochondrial</fullName>
    </submittedName>
</protein>
<dbReference type="PANTHER" id="PTHR48112">
    <property type="entry name" value="HIGH MOBILITY GROUP PROTEIN DSP1"/>
    <property type="match status" value="1"/>
</dbReference>
<dbReference type="PANTHER" id="PTHR48112:SF22">
    <property type="entry name" value="MITOCHONDRIAL TRANSCRIPTION FACTOR A, ISOFORM B"/>
    <property type="match status" value="1"/>
</dbReference>
<reference evidence="5" key="1">
    <citation type="submission" date="2025-08" db="UniProtKB">
        <authorList>
            <consortium name="RefSeq"/>
        </authorList>
    </citation>
    <scope>IDENTIFICATION</scope>
    <source>
        <tissue evidence="5">Whole body</tissue>
    </source>
</reference>
<evidence type="ECO:0000313" key="5">
    <source>
        <dbReference type="RefSeq" id="XP_015174282.1"/>
    </source>
</evidence>
<name>A0ABM1I245_POLDO</name>
<dbReference type="GeneID" id="107065270"/>
<dbReference type="Pfam" id="PF09011">
    <property type="entry name" value="HMG_box_2"/>
    <property type="match status" value="1"/>
</dbReference>
<dbReference type="RefSeq" id="XP_015174282.1">
    <property type="nucleotide sequence ID" value="XM_015318796.1"/>
</dbReference>
<evidence type="ECO:0000256" key="1">
    <source>
        <dbReference type="ARBA" id="ARBA00023125"/>
    </source>
</evidence>
<feature type="DNA-binding region" description="HMG box" evidence="2">
    <location>
        <begin position="47"/>
        <end position="115"/>
    </location>
</feature>
<organism evidence="4 5">
    <name type="scientific">Polistes dominula</name>
    <name type="common">European paper wasp</name>
    <name type="synonym">Vespa dominula</name>
    <dbReference type="NCBI Taxonomy" id="743375"/>
    <lineage>
        <taxon>Eukaryota</taxon>
        <taxon>Metazoa</taxon>
        <taxon>Ecdysozoa</taxon>
        <taxon>Arthropoda</taxon>
        <taxon>Hexapoda</taxon>
        <taxon>Insecta</taxon>
        <taxon>Pterygota</taxon>
        <taxon>Neoptera</taxon>
        <taxon>Endopterygota</taxon>
        <taxon>Hymenoptera</taxon>
        <taxon>Apocrita</taxon>
        <taxon>Aculeata</taxon>
        <taxon>Vespoidea</taxon>
        <taxon>Vespidae</taxon>
        <taxon>Polistinae</taxon>
        <taxon>Polistini</taxon>
        <taxon>Polistes</taxon>
    </lineage>
</organism>
<dbReference type="PROSITE" id="PS50118">
    <property type="entry name" value="HMG_BOX_2"/>
    <property type="match status" value="2"/>
</dbReference>
<dbReference type="InterPro" id="IPR036910">
    <property type="entry name" value="HMG_box_dom_sf"/>
</dbReference>
<evidence type="ECO:0000313" key="4">
    <source>
        <dbReference type="Proteomes" id="UP000694924"/>
    </source>
</evidence>
<keyword evidence="1 2" id="KW-0238">DNA-binding</keyword>
<evidence type="ECO:0000259" key="3">
    <source>
        <dbReference type="PROSITE" id="PS50118"/>
    </source>
</evidence>
<dbReference type="InterPro" id="IPR009071">
    <property type="entry name" value="HMG_box_dom"/>
</dbReference>
<dbReference type="Gene3D" id="1.10.30.10">
    <property type="entry name" value="High mobility group box domain"/>
    <property type="match status" value="2"/>
</dbReference>
<feature type="domain" description="HMG box" evidence="3">
    <location>
        <begin position="148"/>
        <end position="213"/>
    </location>
</feature>
<dbReference type="SUPFAM" id="SSF47095">
    <property type="entry name" value="HMG-box"/>
    <property type="match status" value="2"/>
</dbReference>
<keyword evidence="4" id="KW-1185">Reference proteome</keyword>
<dbReference type="Proteomes" id="UP000694924">
    <property type="component" value="Unplaced"/>
</dbReference>
<feature type="DNA-binding region" description="HMG box" evidence="2">
    <location>
        <begin position="148"/>
        <end position="213"/>
    </location>
</feature>
<evidence type="ECO:0000256" key="2">
    <source>
        <dbReference type="PROSITE-ProRule" id="PRU00267"/>
    </source>
</evidence>
<feature type="domain" description="HMG box" evidence="3">
    <location>
        <begin position="47"/>
        <end position="115"/>
    </location>
</feature>
<gene>
    <name evidence="5" type="primary">LOC107065270</name>
</gene>
<keyword evidence="2" id="KW-0539">Nucleus</keyword>
<dbReference type="Pfam" id="PF00505">
    <property type="entry name" value="HMG_box"/>
    <property type="match status" value="1"/>
</dbReference>
<accession>A0ABM1I245</accession>
<dbReference type="InterPro" id="IPR050342">
    <property type="entry name" value="HMGB"/>
</dbReference>